<dbReference type="RefSeq" id="WP_066721242.1">
    <property type="nucleotide sequence ID" value="NZ_JBHSLU010000009.1"/>
</dbReference>
<dbReference type="SUPFAM" id="SSF52096">
    <property type="entry name" value="ClpP/crotonase"/>
    <property type="match status" value="1"/>
</dbReference>
<dbReference type="Pfam" id="PF00378">
    <property type="entry name" value="ECH_1"/>
    <property type="match status" value="1"/>
</dbReference>
<organism evidence="4 5">
    <name type="scientific">Bosea massiliensis</name>
    <dbReference type="NCBI Taxonomy" id="151419"/>
    <lineage>
        <taxon>Bacteria</taxon>
        <taxon>Pseudomonadati</taxon>
        <taxon>Pseudomonadota</taxon>
        <taxon>Alphaproteobacteria</taxon>
        <taxon>Hyphomicrobiales</taxon>
        <taxon>Boseaceae</taxon>
        <taxon>Bosea</taxon>
    </lineage>
</organism>
<evidence type="ECO:0000256" key="3">
    <source>
        <dbReference type="ARBA" id="ARBA00023235"/>
    </source>
</evidence>
<comment type="caution">
    <text evidence="4">The sequence shown here is derived from an EMBL/GenBank/DDBJ whole genome shotgun (WGS) entry which is preliminary data.</text>
</comment>
<dbReference type="PANTHER" id="PTHR43684">
    <property type="match status" value="1"/>
</dbReference>
<proteinExistence type="predicted"/>
<keyword evidence="3" id="KW-0413">Isomerase</keyword>
<dbReference type="Gene3D" id="3.90.226.10">
    <property type="entry name" value="2-enoyl-CoA Hydratase, Chain A, domain 1"/>
    <property type="match status" value="1"/>
</dbReference>
<dbReference type="EMBL" id="JBHSLU010000009">
    <property type="protein sequence ID" value="MFC5504821.1"/>
    <property type="molecule type" value="Genomic_DNA"/>
</dbReference>
<dbReference type="PANTHER" id="PTHR43684:SF1">
    <property type="entry name" value="ENOYL-COA DELTA ISOMERASE 2"/>
    <property type="match status" value="1"/>
</dbReference>
<dbReference type="CDD" id="cd06558">
    <property type="entry name" value="crotonase-like"/>
    <property type="match status" value="1"/>
</dbReference>
<sequence length="247" mass="25237">MSSAVLTETVAPGVLQITMNRPERKNALDRASYLGLIAAFAAAEADAEIRAIVVTGAGGCFTSGNDIRDFAASADDGARVAMDFLGAISTATKPVVAAVEGFAVGIGTTMLLHCDLAFAGTGALFRMPFVTLGLCPEGASSYLLPLAAGSKRAAELLMLGESFGPQAALEAGLLNAVLAEGKALEAALDKAKALAALPPQSVALTKMLLKRGQAAAVAETLATEARHFGERLRSAEAQAAFAAFLKR</sequence>
<keyword evidence="2" id="KW-0576">Peroxisome</keyword>
<gene>
    <name evidence="4" type="ORF">ACFPN9_06065</name>
</gene>
<keyword evidence="5" id="KW-1185">Reference proteome</keyword>
<dbReference type="InterPro" id="IPR051053">
    <property type="entry name" value="ECH/Chromodomain_protein"/>
</dbReference>
<evidence type="ECO:0000313" key="5">
    <source>
        <dbReference type="Proteomes" id="UP001596060"/>
    </source>
</evidence>
<dbReference type="InterPro" id="IPR001753">
    <property type="entry name" value="Enoyl-CoA_hydra/iso"/>
</dbReference>
<evidence type="ECO:0000256" key="1">
    <source>
        <dbReference type="ARBA" id="ARBA00004275"/>
    </source>
</evidence>
<reference evidence="5" key="1">
    <citation type="journal article" date="2019" name="Int. J. Syst. Evol. Microbiol.">
        <title>The Global Catalogue of Microorganisms (GCM) 10K type strain sequencing project: providing services to taxonomists for standard genome sequencing and annotation.</title>
        <authorList>
            <consortium name="The Broad Institute Genomics Platform"/>
            <consortium name="The Broad Institute Genome Sequencing Center for Infectious Disease"/>
            <person name="Wu L."/>
            <person name="Ma J."/>
        </authorList>
    </citation>
    <scope>NUCLEOTIDE SEQUENCE [LARGE SCALE GENOMIC DNA]</scope>
    <source>
        <strain evidence="5">CCUG 43117</strain>
    </source>
</reference>
<accession>A0ABW0NXZ1</accession>
<protein>
    <submittedName>
        <fullName evidence="4">Enoyl-CoA hydratase-related protein</fullName>
    </submittedName>
</protein>
<dbReference type="Proteomes" id="UP001596060">
    <property type="component" value="Unassembled WGS sequence"/>
</dbReference>
<comment type="subcellular location">
    <subcellularLocation>
        <location evidence="1">Peroxisome</location>
    </subcellularLocation>
</comment>
<name>A0ABW0NXZ1_9HYPH</name>
<evidence type="ECO:0000313" key="4">
    <source>
        <dbReference type="EMBL" id="MFC5504821.1"/>
    </source>
</evidence>
<dbReference type="InterPro" id="IPR029045">
    <property type="entry name" value="ClpP/crotonase-like_dom_sf"/>
</dbReference>
<evidence type="ECO:0000256" key="2">
    <source>
        <dbReference type="ARBA" id="ARBA00023140"/>
    </source>
</evidence>